<sequence length="376" mass="43189">MHRNAVSDDLLQISRSSTASTEFEFDVVSGESLISPKTGHHRLSFSEWGRSQYPQMLQTEASVHGNEVNLHNASFDDHINTIDQTVYRVDDIIANYDGCSGLRFPLPEGKKSERFLAPISSSTLHLRERQDVAMGDVRHSHKRDDLSTRTSSPSSSSYYISPSSTSAPNPLERSISQTCYRKMEQLFKKICRKRYYRQSRSKNQKSSIFTPKEDDRRNRSLSEIEDDDRQQYNRDAVHSDVLADHSVRGETSSSPSNQVAKNHVSVSGSPSPSIRRSLTSETLHIKEKTIISRERGRANWARNYAAHTTSSAINENRQMAGAHAYNKNYNLFSPRYVNFHEQQWKHAEQPWRRTFLPYRQSFVLGNFISFNSRLHQ</sequence>
<feature type="compositionally biased region" description="Polar residues" evidence="1">
    <location>
        <begin position="249"/>
        <end position="277"/>
    </location>
</feature>
<dbReference type="EMBL" id="CM035406">
    <property type="protein sequence ID" value="KAH7445996.1"/>
    <property type="molecule type" value="Genomic_DNA"/>
</dbReference>
<feature type="compositionally biased region" description="Basic and acidic residues" evidence="1">
    <location>
        <begin position="127"/>
        <end position="147"/>
    </location>
</feature>
<protein>
    <submittedName>
        <fullName evidence="2">Uncharacterized protein</fullName>
    </submittedName>
</protein>
<name>A0A8T2VJP1_CERRI</name>
<dbReference type="AlphaFoldDB" id="A0A8T2VJP1"/>
<gene>
    <name evidence="2" type="ORF">KP509_01G031800</name>
</gene>
<dbReference type="Proteomes" id="UP000825935">
    <property type="component" value="Chromosome 1"/>
</dbReference>
<organism evidence="2 3">
    <name type="scientific">Ceratopteris richardii</name>
    <name type="common">Triangle waterfern</name>
    <dbReference type="NCBI Taxonomy" id="49495"/>
    <lineage>
        <taxon>Eukaryota</taxon>
        <taxon>Viridiplantae</taxon>
        <taxon>Streptophyta</taxon>
        <taxon>Embryophyta</taxon>
        <taxon>Tracheophyta</taxon>
        <taxon>Polypodiopsida</taxon>
        <taxon>Polypodiidae</taxon>
        <taxon>Polypodiales</taxon>
        <taxon>Pteridineae</taxon>
        <taxon>Pteridaceae</taxon>
        <taxon>Parkerioideae</taxon>
        <taxon>Ceratopteris</taxon>
    </lineage>
</organism>
<feature type="region of interest" description="Disordered" evidence="1">
    <location>
        <begin position="198"/>
        <end position="234"/>
    </location>
</feature>
<comment type="caution">
    <text evidence="2">The sequence shown here is derived from an EMBL/GenBank/DDBJ whole genome shotgun (WGS) entry which is preliminary data.</text>
</comment>
<feature type="region of interest" description="Disordered" evidence="1">
    <location>
        <begin position="127"/>
        <end position="173"/>
    </location>
</feature>
<evidence type="ECO:0000313" key="3">
    <source>
        <dbReference type="Proteomes" id="UP000825935"/>
    </source>
</evidence>
<accession>A0A8T2VJP1</accession>
<feature type="compositionally biased region" description="Basic and acidic residues" evidence="1">
    <location>
        <begin position="211"/>
        <end position="222"/>
    </location>
</feature>
<keyword evidence="3" id="KW-1185">Reference proteome</keyword>
<evidence type="ECO:0000256" key="1">
    <source>
        <dbReference type="SAM" id="MobiDB-lite"/>
    </source>
</evidence>
<feature type="compositionally biased region" description="Low complexity" evidence="1">
    <location>
        <begin position="148"/>
        <end position="166"/>
    </location>
</feature>
<evidence type="ECO:0000313" key="2">
    <source>
        <dbReference type="EMBL" id="KAH7445996.1"/>
    </source>
</evidence>
<proteinExistence type="predicted"/>
<reference evidence="2" key="1">
    <citation type="submission" date="2021-08" db="EMBL/GenBank/DDBJ databases">
        <title>WGS assembly of Ceratopteris richardii.</title>
        <authorList>
            <person name="Marchant D.B."/>
            <person name="Chen G."/>
            <person name="Jenkins J."/>
            <person name="Shu S."/>
            <person name="Leebens-Mack J."/>
            <person name="Grimwood J."/>
            <person name="Schmutz J."/>
            <person name="Soltis P."/>
            <person name="Soltis D."/>
            <person name="Chen Z.-H."/>
        </authorList>
    </citation>
    <scope>NUCLEOTIDE SEQUENCE</scope>
    <source>
        <strain evidence="2">Whitten #5841</strain>
        <tissue evidence="2">Leaf</tissue>
    </source>
</reference>
<feature type="region of interest" description="Disordered" evidence="1">
    <location>
        <begin position="246"/>
        <end position="277"/>
    </location>
</feature>